<accession>A0A423SIR5</accession>
<gene>
    <name evidence="1" type="ORF">C7M84_017971</name>
</gene>
<evidence type="ECO:0000313" key="1">
    <source>
        <dbReference type="EMBL" id="ROT64116.1"/>
    </source>
</evidence>
<name>A0A423SIR5_PENVA</name>
<reference evidence="1 2" key="2">
    <citation type="submission" date="2019-01" db="EMBL/GenBank/DDBJ databases">
        <title>The decoding of complex shrimp genome reveals the adaptation for benthos swimmer, frequently molting mechanism and breeding impact on genome.</title>
        <authorList>
            <person name="Sun Y."/>
            <person name="Gao Y."/>
            <person name="Yu Y."/>
        </authorList>
    </citation>
    <scope>NUCLEOTIDE SEQUENCE [LARGE SCALE GENOMIC DNA]</scope>
    <source>
        <tissue evidence="1">Muscle</tissue>
    </source>
</reference>
<comment type="caution">
    <text evidence="1">The sequence shown here is derived from an EMBL/GenBank/DDBJ whole genome shotgun (WGS) entry which is preliminary data.</text>
</comment>
<keyword evidence="2" id="KW-1185">Reference proteome</keyword>
<dbReference type="AlphaFoldDB" id="A0A423SIR5"/>
<organism evidence="1 2">
    <name type="scientific">Penaeus vannamei</name>
    <name type="common">Whiteleg shrimp</name>
    <name type="synonym">Litopenaeus vannamei</name>
    <dbReference type="NCBI Taxonomy" id="6689"/>
    <lineage>
        <taxon>Eukaryota</taxon>
        <taxon>Metazoa</taxon>
        <taxon>Ecdysozoa</taxon>
        <taxon>Arthropoda</taxon>
        <taxon>Crustacea</taxon>
        <taxon>Multicrustacea</taxon>
        <taxon>Malacostraca</taxon>
        <taxon>Eumalacostraca</taxon>
        <taxon>Eucarida</taxon>
        <taxon>Decapoda</taxon>
        <taxon>Dendrobranchiata</taxon>
        <taxon>Penaeoidea</taxon>
        <taxon>Penaeidae</taxon>
        <taxon>Penaeus</taxon>
    </lineage>
</organism>
<dbReference type="EMBL" id="QCYY01003325">
    <property type="protein sequence ID" value="ROT64116.1"/>
    <property type="molecule type" value="Genomic_DNA"/>
</dbReference>
<proteinExistence type="predicted"/>
<protein>
    <submittedName>
        <fullName evidence="1">Uncharacterized protein</fullName>
    </submittedName>
</protein>
<dbReference type="Proteomes" id="UP000283509">
    <property type="component" value="Unassembled WGS sequence"/>
</dbReference>
<evidence type="ECO:0000313" key="2">
    <source>
        <dbReference type="Proteomes" id="UP000283509"/>
    </source>
</evidence>
<dbReference type="OrthoDB" id="420187at2759"/>
<reference evidence="1 2" key="1">
    <citation type="submission" date="2018-04" db="EMBL/GenBank/DDBJ databases">
        <authorList>
            <person name="Zhang X."/>
            <person name="Yuan J."/>
            <person name="Li F."/>
            <person name="Xiang J."/>
        </authorList>
    </citation>
    <scope>NUCLEOTIDE SEQUENCE [LARGE SCALE GENOMIC DNA]</scope>
    <source>
        <tissue evidence="1">Muscle</tissue>
    </source>
</reference>
<sequence>MPAHPLDVLETRSSFWATYALLDKITLRLRVFFFPIFYPHLYPILRVFLPPFLPPPSFPPFSCPHLHHPYPSSCLPPSFPSSPPSLFPIFLPTPSPPLSVFVSSSLPPFPSPSFPPFSCPHLHHPYPSSCLPPLPSSPPLFFHFPTHTFTTPIRLRVFPPFLPPPSFPPFSCPHLHPLSVFVSSSLPSSPPPPLFLFSYPHLHHPYPSSCLPPSLPSPPPSFPHFPAHTFTTPIRLRVFLPPFLPLPPLFFLFSYPHLHHPYPSSCLPPSPFPPPLFPHFPAHTFTTPIRLRVFLPPSFPPPSFPHFPAHTFTTPIRLRVFLPLPSPPPLFPHFPAHTFTAPVPHRQPSSDPERPSDNSVISDHFHVQHLHVISCERHRRPISVKAVSHSNLTLAVCSSKGVDLERKATILTVSARLAKELERELWTLPRRRSICMVAQ</sequence>